<evidence type="ECO:0000259" key="2">
    <source>
        <dbReference type="Pfam" id="PF03816"/>
    </source>
</evidence>
<dbReference type="NCBIfam" id="TIGR00350">
    <property type="entry name" value="lytR_cpsA_psr"/>
    <property type="match status" value="1"/>
</dbReference>
<comment type="similarity">
    <text evidence="1">Belongs to the LytR/CpsA/Psr (LCP) family.</text>
</comment>
<evidence type="ECO:0000313" key="4">
    <source>
        <dbReference type="Proteomes" id="UP000230776"/>
    </source>
</evidence>
<proteinExistence type="inferred from homology"/>
<gene>
    <name evidence="3" type="ORF">COT88_02305</name>
</gene>
<dbReference type="Gene3D" id="3.40.630.190">
    <property type="entry name" value="LCP protein"/>
    <property type="match status" value="1"/>
</dbReference>
<dbReference type="Pfam" id="PF03816">
    <property type="entry name" value="LytR_cpsA_psr"/>
    <property type="match status" value="1"/>
</dbReference>
<dbReference type="PANTHER" id="PTHR33392">
    <property type="entry name" value="POLYISOPRENYL-TEICHOIC ACID--PEPTIDOGLYCAN TEICHOIC ACID TRANSFERASE TAGU"/>
    <property type="match status" value="1"/>
</dbReference>
<accession>A0A2H0VGX4</accession>
<dbReference type="AlphaFoldDB" id="A0A2H0VGX4"/>
<feature type="domain" description="Cell envelope-related transcriptional attenuator" evidence="2">
    <location>
        <begin position="69"/>
        <end position="209"/>
    </location>
</feature>
<dbReference type="Proteomes" id="UP000230776">
    <property type="component" value="Unassembled WGS sequence"/>
</dbReference>
<evidence type="ECO:0000256" key="1">
    <source>
        <dbReference type="ARBA" id="ARBA00006068"/>
    </source>
</evidence>
<name>A0A2H0VGX4_9BACT</name>
<reference evidence="4" key="1">
    <citation type="submission" date="2017-09" db="EMBL/GenBank/DDBJ databases">
        <title>Depth-based differentiation of microbial function through sediment-hosted aquifers and enrichment of novel symbionts in the deep terrestrial subsurface.</title>
        <authorList>
            <person name="Probst A.J."/>
            <person name="Ladd B."/>
            <person name="Jarett J.K."/>
            <person name="Geller-Mcgrath D.E."/>
            <person name="Sieber C.M.K."/>
            <person name="Emerson J.B."/>
            <person name="Anantharaman K."/>
            <person name="Thomas B.C."/>
            <person name="Malmstrom R."/>
            <person name="Stieglmeier M."/>
            <person name="Klingl A."/>
            <person name="Woyke T."/>
            <person name="Ryan C.M."/>
            <person name="Banfield J.F."/>
        </authorList>
    </citation>
    <scope>NUCLEOTIDE SEQUENCE [LARGE SCALE GENOMIC DNA]</scope>
</reference>
<evidence type="ECO:0000313" key="3">
    <source>
        <dbReference type="EMBL" id="PIR98323.1"/>
    </source>
</evidence>
<dbReference type="EMBL" id="PFAG01000022">
    <property type="protein sequence ID" value="PIR98323.1"/>
    <property type="molecule type" value="Genomic_DNA"/>
</dbReference>
<organism evidence="3 4">
    <name type="scientific">Candidatus Colwellbacteria bacterium CG10_big_fil_rev_8_21_14_0_10_41_28</name>
    <dbReference type="NCBI Taxonomy" id="1974539"/>
    <lineage>
        <taxon>Bacteria</taxon>
        <taxon>Candidatus Colwelliibacteriota</taxon>
    </lineage>
</organism>
<protein>
    <recommendedName>
        <fullName evidence="2">Cell envelope-related transcriptional attenuator domain-containing protein</fullName>
    </recommendedName>
</protein>
<sequence length="300" mass="33063">MNKKGVFIIVALSAVLLGIVFITSSLGDKVAYFENREVVINDEGEINFLILGQVGVGQGGEWHQAPGLADTIIVANYKPEERVVNLISIPRDLYGDIGEYSNKANSVIVENKIEDFLSVASGISGLDVDNYIVVDLITVERIVDELGGITVTLEDRVTDPITGFSLPGGENALSGVDTVWLIRNRFAPDGDFFREHNQHSVIDAISKKFNSLSPAEKTAIAFKLLPELDRVSANFSFGSLVSQIRERDGVKFNSIVLDFSTGLLESSYIDSINGEMYILIPKEGVNNYEKIREYIKERLL</sequence>
<dbReference type="PANTHER" id="PTHR33392:SF6">
    <property type="entry name" value="POLYISOPRENYL-TEICHOIC ACID--PEPTIDOGLYCAN TEICHOIC ACID TRANSFERASE TAGU"/>
    <property type="match status" value="1"/>
</dbReference>
<dbReference type="InterPro" id="IPR050922">
    <property type="entry name" value="LytR/CpsA/Psr_CW_biosynth"/>
</dbReference>
<comment type="caution">
    <text evidence="3">The sequence shown here is derived from an EMBL/GenBank/DDBJ whole genome shotgun (WGS) entry which is preliminary data.</text>
</comment>
<dbReference type="InterPro" id="IPR004474">
    <property type="entry name" value="LytR_CpsA_psr"/>
</dbReference>